<sequence>MEYLGAERRQKCWMEKLSTFFLTLCYFSTQVRIEAPPLGQSVFTRLQLRTRSYQYYVHINGAAVVFTNCGSAH</sequence>
<protein>
    <submittedName>
        <fullName evidence="1">Uncharacterized protein</fullName>
    </submittedName>
</protein>
<accession>A0A0A9FSW9</accession>
<organism evidence="1">
    <name type="scientific">Arundo donax</name>
    <name type="common">Giant reed</name>
    <name type="synonym">Donax arundinaceus</name>
    <dbReference type="NCBI Taxonomy" id="35708"/>
    <lineage>
        <taxon>Eukaryota</taxon>
        <taxon>Viridiplantae</taxon>
        <taxon>Streptophyta</taxon>
        <taxon>Embryophyta</taxon>
        <taxon>Tracheophyta</taxon>
        <taxon>Spermatophyta</taxon>
        <taxon>Magnoliopsida</taxon>
        <taxon>Liliopsida</taxon>
        <taxon>Poales</taxon>
        <taxon>Poaceae</taxon>
        <taxon>PACMAD clade</taxon>
        <taxon>Arundinoideae</taxon>
        <taxon>Arundineae</taxon>
        <taxon>Arundo</taxon>
    </lineage>
</organism>
<reference evidence="1" key="2">
    <citation type="journal article" date="2015" name="Data Brief">
        <title>Shoot transcriptome of the giant reed, Arundo donax.</title>
        <authorList>
            <person name="Barrero R.A."/>
            <person name="Guerrero F.D."/>
            <person name="Moolhuijzen P."/>
            <person name="Goolsby J.A."/>
            <person name="Tidwell J."/>
            <person name="Bellgard S.E."/>
            <person name="Bellgard M.I."/>
        </authorList>
    </citation>
    <scope>NUCLEOTIDE SEQUENCE</scope>
    <source>
        <tissue evidence="1">Shoot tissue taken approximately 20 cm above the soil surface</tissue>
    </source>
</reference>
<proteinExistence type="predicted"/>
<reference evidence="1" key="1">
    <citation type="submission" date="2014-09" db="EMBL/GenBank/DDBJ databases">
        <authorList>
            <person name="Magalhaes I.L.F."/>
            <person name="Oliveira U."/>
            <person name="Santos F.R."/>
            <person name="Vidigal T.H.D.A."/>
            <person name="Brescovit A.D."/>
            <person name="Santos A.J."/>
        </authorList>
    </citation>
    <scope>NUCLEOTIDE SEQUENCE</scope>
    <source>
        <tissue evidence="1">Shoot tissue taken approximately 20 cm above the soil surface</tissue>
    </source>
</reference>
<dbReference type="AlphaFoldDB" id="A0A0A9FSW9"/>
<evidence type="ECO:0000313" key="1">
    <source>
        <dbReference type="EMBL" id="JAE15367.1"/>
    </source>
</evidence>
<dbReference type="EMBL" id="GBRH01182529">
    <property type="protein sequence ID" value="JAE15367.1"/>
    <property type="molecule type" value="Transcribed_RNA"/>
</dbReference>
<name>A0A0A9FSW9_ARUDO</name>